<sequence>MTTSPRTRPARRPQSPPAAPPTAPPATARAAVAVLAGATAMGFVGGSVGVSAELADAPLAAAQALRYAAACLLLLTAARLAGVPLHRPRGAEWGWLAAVTGTGLLLFNVALVRGAGHADPAVFGVAVAGVPVALALAGPLLEGRRPRAGAVLAALAVTAGAALVQGFGRSDATGLLWALVVLLCEVGFTLLAVPVLARHGAWGVSVHTTWMATAAFGLAAVAAGEGAPSGLTGRHLLAVAYLALAVTAVAFVLWYSCVRRLGPARAGLLTGVAPVAAAVSGMLLGGPAPAPAVWAGIAVVAAGLGLGLLIREPAAVGAAPASGAPPRPT</sequence>
<keyword evidence="3" id="KW-0812">Transmembrane</keyword>
<feature type="transmembrane region" description="Helical" evidence="3">
    <location>
        <begin position="93"/>
        <end position="115"/>
    </location>
</feature>
<feature type="transmembrane region" description="Helical" evidence="3">
    <location>
        <begin position="236"/>
        <end position="255"/>
    </location>
</feature>
<evidence type="ECO:0000313" key="5">
    <source>
        <dbReference type="EMBL" id="PPK94597.1"/>
    </source>
</evidence>
<feature type="region of interest" description="Disordered" evidence="2">
    <location>
        <begin position="1"/>
        <end position="25"/>
    </location>
</feature>
<keyword evidence="3" id="KW-1133">Transmembrane helix</keyword>
<dbReference type="Proteomes" id="UP000239485">
    <property type="component" value="Unassembled WGS sequence"/>
</dbReference>
<dbReference type="Pfam" id="PF00892">
    <property type="entry name" value="EamA"/>
    <property type="match status" value="1"/>
</dbReference>
<organism evidence="5 6">
    <name type="scientific">Kineococcus xinjiangensis</name>
    <dbReference type="NCBI Taxonomy" id="512762"/>
    <lineage>
        <taxon>Bacteria</taxon>
        <taxon>Bacillati</taxon>
        <taxon>Actinomycetota</taxon>
        <taxon>Actinomycetes</taxon>
        <taxon>Kineosporiales</taxon>
        <taxon>Kineosporiaceae</taxon>
        <taxon>Kineococcus</taxon>
    </lineage>
</organism>
<evidence type="ECO:0000256" key="1">
    <source>
        <dbReference type="ARBA" id="ARBA00007362"/>
    </source>
</evidence>
<dbReference type="AlphaFoldDB" id="A0A2S6IK45"/>
<dbReference type="InterPro" id="IPR000620">
    <property type="entry name" value="EamA_dom"/>
</dbReference>
<feature type="transmembrane region" description="Helical" evidence="3">
    <location>
        <begin position="267"/>
        <end position="286"/>
    </location>
</feature>
<reference evidence="5 6" key="1">
    <citation type="submission" date="2018-02" db="EMBL/GenBank/DDBJ databases">
        <title>Genomic Encyclopedia of Archaeal and Bacterial Type Strains, Phase II (KMG-II): from individual species to whole genera.</title>
        <authorList>
            <person name="Goeker M."/>
        </authorList>
    </citation>
    <scope>NUCLEOTIDE SEQUENCE [LARGE SCALE GENOMIC DNA]</scope>
    <source>
        <strain evidence="5 6">DSM 22857</strain>
    </source>
</reference>
<feature type="domain" description="EamA" evidence="4">
    <location>
        <begin position="173"/>
        <end position="305"/>
    </location>
</feature>
<dbReference type="SUPFAM" id="SSF103481">
    <property type="entry name" value="Multidrug resistance efflux transporter EmrE"/>
    <property type="match status" value="2"/>
</dbReference>
<proteinExistence type="inferred from homology"/>
<evidence type="ECO:0000256" key="2">
    <source>
        <dbReference type="SAM" id="MobiDB-lite"/>
    </source>
</evidence>
<feature type="transmembrane region" description="Helical" evidence="3">
    <location>
        <begin position="64"/>
        <end position="81"/>
    </location>
</feature>
<protein>
    <submittedName>
        <fullName evidence="5">Threonine/homoserine efflux transporter RhtA</fullName>
    </submittedName>
</protein>
<dbReference type="EMBL" id="PTJD01000007">
    <property type="protein sequence ID" value="PPK94597.1"/>
    <property type="molecule type" value="Genomic_DNA"/>
</dbReference>
<feature type="transmembrane region" description="Helical" evidence="3">
    <location>
        <begin position="292"/>
        <end position="310"/>
    </location>
</feature>
<keyword evidence="3" id="KW-0472">Membrane</keyword>
<dbReference type="InterPro" id="IPR037185">
    <property type="entry name" value="EmrE-like"/>
</dbReference>
<gene>
    <name evidence="5" type="ORF">CLV92_107100</name>
</gene>
<feature type="transmembrane region" description="Helical" evidence="3">
    <location>
        <begin position="30"/>
        <end position="52"/>
    </location>
</feature>
<comment type="similarity">
    <text evidence="1">Belongs to the EamA transporter family.</text>
</comment>
<evidence type="ECO:0000256" key="3">
    <source>
        <dbReference type="SAM" id="Phobius"/>
    </source>
</evidence>
<feature type="transmembrane region" description="Helical" evidence="3">
    <location>
        <begin position="204"/>
        <end position="224"/>
    </location>
</feature>
<evidence type="ECO:0000259" key="4">
    <source>
        <dbReference type="Pfam" id="PF00892"/>
    </source>
</evidence>
<evidence type="ECO:0000313" key="6">
    <source>
        <dbReference type="Proteomes" id="UP000239485"/>
    </source>
</evidence>
<keyword evidence="6" id="KW-1185">Reference proteome</keyword>
<dbReference type="GO" id="GO:0016020">
    <property type="term" value="C:membrane"/>
    <property type="evidence" value="ECO:0007669"/>
    <property type="project" value="InterPro"/>
</dbReference>
<accession>A0A2S6IK45</accession>
<comment type="caution">
    <text evidence="5">The sequence shown here is derived from an EMBL/GenBank/DDBJ whole genome shotgun (WGS) entry which is preliminary data.</text>
</comment>
<feature type="transmembrane region" description="Helical" evidence="3">
    <location>
        <begin position="121"/>
        <end position="141"/>
    </location>
</feature>
<feature type="compositionally biased region" description="Pro residues" evidence="2">
    <location>
        <begin position="14"/>
        <end position="24"/>
    </location>
</feature>
<name>A0A2S6IK45_9ACTN</name>
<feature type="transmembrane region" description="Helical" evidence="3">
    <location>
        <begin position="148"/>
        <end position="168"/>
    </location>
</feature>
<feature type="transmembrane region" description="Helical" evidence="3">
    <location>
        <begin position="174"/>
        <end position="197"/>
    </location>
</feature>